<dbReference type="Gene3D" id="3.30.710.10">
    <property type="entry name" value="Potassium Channel Kv1.1, Chain A"/>
    <property type="match status" value="1"/>
</dbReference>
<evidence type="ECO:0000256" key="3">
    <source>
        <dbReference type="PROSITE-ProRule" id="PRU00982"/>
    </source>
</evidence>
<dbReference type="Proteomes" id="UP000436088">
    <property type="component" value="Unassembled WGS sequence"/>
</dbReference>
<feature type="coiled-coil region" evidence="4">
    <location>
        <begin position="68"/>
        <end position="95"/>
    </location>
</feature>
<evidence type="ECO:0000256" key="4">
    <source>
        <dbReference type="SAM" id="Coils"/>
    </source>
</evidence>
<dbReference type="InterPro" id="IPR011333">
    <property type="entry name" value="SKP1/BTB/POZ_sf"/>
</dbReference>
<organism evidence="7 8">
    <name type="scientific">Hibiscus syriacus</name>
    <name type="common">Rose of Sharon</name>
    <dbReference type="NCBI Taxonomy" id="106335"/>
    <lineage>
        <taxon>Eukaryota</taxon>
        <taxon>Viridiplantae</taxon>
        <taxon>Streptophyta</taxon>
        <taxon>Embryophyta</taxon>
        <taxon>Tracheophyta</taxon>
        <taxon>Spermatophyta</taxon>
        <taxon>Magnoliopsida</taxon>
        <taxon>eudicotyledons</taxon>
        <taxon>Gunneridae</taxon>
        <taxon>Pentapetalae</taxon>
        <taxon>rosids</taxon>
        <taxon>malvids</taxon>
        <taxon>Malvales</taxon>
        <taxon>Malvaceae</taxon>
        <taxon>Malvoideae</taxon>
        <taxon>Hibiscus</taxon>
    </lineage>
</organism>
<gene>
    <name evidence="7" type="ORF">F3Y22_tig00110678pilonHSYRG00177</name>
</gene>
<dbReference type="InterPro" id="IPR043454">
    <property type="entry name" value="NPH3/RPT2-like"/>
</dbReference>
<reference evidence="7" key="1">
    <citation type="submission" date="2019-09" db="EMBL/GenBank/DDBJ databases">
        <title>Draft genome information of white flower Hibiscus syriacus.</title>
        <authorList>
            <person name="Kim Y.-M."/>
        </authorList>
    </citation>
    <scope>NUCLEOTIDE SEQUENCE [LARGE SCALE GENOMIC DNA]</scope>
    <source>
        <strain evidence="7">YM2019G1</strain>
    </source>
</reference>
<feature type="domain" description="NPH3" evidence="6">
    <location>
        <begin position="212"/>
        <end position="501"/>
    </location>
</feature>
<dbReference type="PANTHER" id="PTHR32370">
    <property type="entry name" value="OS12G0117600 PROTEIN"/>
    <property type="match status" value="1"/>
</dbReference>
<dbReference type="SMART" id="SM00225">
    <property type="entry name" value="BTB"/>
    <property type="match status" value="1"/>
</dbReference>
<dbReference type="GO" id="GO:0016567">
    <property type="term" value="P:protein ubiquitination"/>
    <property type="evidence" value="ECO:0007669"/>
    <property type="project" value="UniProtKB-UniPathway"/>
</dbReference>
<dbReference type="AlphaFoldDB" id="A0A6A2ZVA8"/>
<evidence type="ECO:0000256" key="1">
    <source>
        <dbReference type="ARBA" id="ARBA00004906"/>
    </source>
</evidence>
<dbReference type="UniPathway" id="UPA00143"/>
<feature type="region of interest" description="Disordered" evidence="5">
    <location>
        <begin position="522"/>
        <end position="549"/>
    </location>
</feature>
<sequence length="699" mass="79155">MAAEKPTSKGQARFCATGLPSDVVIEVGDITFHLHKFPLMSKSRKLDQLIAEQGWNKSSTATVTKQKQRETKTEIEEVEDCQEEVEEENDECQISLPDFPGGSGTFETAAKFCYGVKIDLSSSTVALLRCAAEFLEMANEYSEDNLISKTERHCSEIDRFYRCESFFCRSDSVWLASERRNHRSQRLLQPRFTERTRNQSRRRALARTNNAELWFEDLALLSLSLFKRLTLTFKMRDMSPDIIERCLISYAKKHIPGTSRSNRKSPSLSTSVVSQSEQIELLETIISNLPLEKSHSRSSTPTRFFFGLLRIANILNASESSKAALEKKIGIQLEQATLDDLLIPSYSYLNETLYDVDCIERILGYFLDGLEDGTAERTETEGDNIIVNNNSVRPSALIAVWKLINGYLSEIASDANLKTEKFYNLAISLPDQARNFDDGLYRAVDMYLKAHPWIPESERERLCGVLLDCQKLTLEACTHAAQNERLTLRAVVQVLFFEQLRLRQAIAGTLMAPLSAGRAVEMRREEEETEEEGTAASLSRGEQGRTRGNKWRAEVRENQVLRLDMDSMRTRVHQLERECSTMEKVIQKIEKGGPRGGGWKGSLSERFGGEINSGRRSPCTPSDLLGRHARPATKEVAMHSRRHPLLHARLLATLPGLHGDLHMHDLPILPMHEPILGRPECPMHEAFLGHPWSPRVPHA</sequence>
<comment type="similarity">
    <text evidence="3">Belongs to the NPH3 family.</text>
</comment>
<dbReference type="InterPro" id="IPR000210">
    <property type="entry name" value="BTB/POZ_dom"/>
</dbReference>
<proteinExistence type="inferred from homology"/>
<feature type="region of interest" description="Disordered" evidence="5">
    <location>
        <begin position="607"/>
        <end position="626"/>
    </location>
</feature>
<keyword evidence="2" id="KW-0833">Ubl conjugation pathway</keyword>
<evidence type="ECO:0000313" key="7">
    <source>
        <dbReference type="EMBL" id="KAE8695921.1"/>
    </source>
</evidence>
<keyword evidence="4" id="KW-0175">Coiled coil</keyword>
<evidence type="ECO:0000256" key="2">
    <source>
        <dbReference type="ARBA" id="ARBA00022786"/>
    </source>
</evidence>
<dbReference type="InterPro" id="IPR027356">
    <property type="entry name" value="NPH3_dom"/>
</dbReference>
<dbReference type="Pfam" id="PF03000">
    <property type="entry name" value="NPH3"/>
    <property type="match status" value="1"/>
</dbReference>
<evidence type="ECO:0000313" key="8">
    <source>
        <dbReference type="Proteomes" id="UP000436088"/>
    </source>
</evidence>
<comment type="pathway">
    <text evidence="1">Protein modification; protein ubiquitination.</text>
</comment>
<dbReference type="EMBL" id="VEPZ02001071">
    <property type="protein sequence ID" value="KAE8695921.1"/>
    <property type="molecule type" value="Genomic_DNA"/>
</dbReference>
<keyword evidence="8" id="KW-1185">Reference proteome</keyword>
<protein>
    <submittedName>
        <fullName evidence="7">BTB/POZ domain-containing protein</fullName>
    </submittedName>
</protein>
<dbReference type="PROSITE" id="PS51649">
    <property type="entry name" value="NPH3"/>
    <property type="match status" value="1"/>
</dbReference>
<name>A0A6A2ZVA8_HIBSY</name>
<evidence type="ECO:0000256" key="5">
    <source>
        <dbReference type="SAM" id="MobiDB-lite"/>
    </source>
</evidence>
<accession>A0A6A2ZVA8</accession>
<feature type="coiled-coil region" evidence="4">
    <location>
        <begin position="558"/>
        <end position="592"/>
    </location>
</feature>
<comment type="caution">
    <text evidence="7">The sequence shown here is derived from an EMBL/GenBank/DDBJ whole genome shotgun (WGS) entry which is preliminary data.</text>
</comment>
<evidence type="ECO:0000259" key="6">
    <source>
        <dbReference type="PROSITE" id="PS51649"/>
    </source>
</evidence>
<dbReference type="SUPFAM" id="SSF54695">
    <property type="entry name" value="POZ domain"/>
    <property type="match status" value="1"/>
</dbReference>